<evidence type="ECO:0000313" key="2">
    <source>
        <dbReference type="Proteomes" id="UP000800039"/>
    </source>
</evidence>
<organism evidence="1 2">
    <name type="scientific">Cucurbitaria berberidis CBS 394.84</name>
    <dbReference type="NCBI Taxonomy" id="1168544"/>
    <lineage>
        <taxon>Eukaryota</taxon>
        <taxon>Fungi</taxon>
        <taxon>Dikarya</taxon>
        <taxon>Ascomycota</taxon>
        <taxon>Pezizomycotina</taxon>
        <taxon>Dothideomycetes</taxon>
        <taxon>Pleosporomycetidae</taxon>
        <taxon>Pleosporales</taxon>
        <taxon>Pleosporineae</taxon>
        <taxon>Cucurbitariaceae</taxon>
        <taxon>Cucurbitaria</taxon>
    </lineage>
</organism>
<dbReference type="RefSeq" id="XP_040783806.1">
    <property type="nucleotide sequence ID" value="XM_040929489.1"/>
</dbReference>
<dbReference type="AlphaFoldDB" id="A0A9P4G8U6"/>
<sequence>MSTLPKNTAPRLQDLATELIDKVAAELDDATLLALISTSRSLRSKAYYVFGDRFFKTLKFFLHPISLQALADISNIRALASHVQTVAFGTEIVGIFDPLHDEDIKLGTLVHSLSSTSAIPIQQIKIARSRVDAHVISQAFKKLPKLQLIMVGKDLSLQGRPIRRSWGTSKISSFRCPSKHCLDTENMEAIYVVFQTVVSAVEQTRLRQEVKFCIGLGLEDQLYVERYMLQLRMQKAALGLMGRLKHLQLNLNRMDRPIMGDFVPQLFRPYIETLDVIYSPHMKAISLCLDYLPLGGLQRLTLKKLWTNPTTLAIFLSNHKDRLVHVSLIDCSVVNSLYNTENTWLCVIKGLQQMPQLTSLCLDYLQSALVRSSSSPLLMIQRDESLDEGKTLSATWQGKDEIANGLRYLIATHRTFTVPQPELQTHVSPLLQQLHYLNLRYANFKAASCYAWTVEEAKSINKIRDSRSHYLHSGQTPDIVDDRDEFPVPYYYVDGKLPTGHVVLPAVLWGRWRTVWVSNAPKVWKFGSW</sequence>
<reference evidence="1" key="1">
    <citation type="submission" date="2020-01" db="EMBL/GenBank/DDBJ databases">
        <authorList>
            <consortium name="DOE Joint Genome Institute"/>
            <person name="Haridas S."/>
            <person name="Albert R."/>
            <person name="Binder M."/>
            <person name="Bloem J."/>
            <person name="Labutti K."/>
            <person name="Salamov A."/>
            <person name="Andreopoulos B."/>
            <person name="Baker S.E."/>
            <person name="Barry K."/>
            <person name="Bills G."/>
            <person name="Bluhm B.H."/>
            <person name="Cannon C."/>
            <person name="Castanera R."/>
            <person name="Culley D.E."/>
            <person name="Daum C."/>
            <person name="Ezra D."/>
            <person name="Gonzalez J.B."/>
            <person name="Henrissat B."/>
            <person name="Kuo A."/>
            <person name="Liang C."/>
            <person name="Lipzen A."/>
            <person name="Lutzoni F."/>
            <person name="Magnuson J."/>
            <person name="Mondo S."/>
            <person name="Nolan M."/>
            <person name="Ohm R."/>
            <person name="Pangilinan J."/>
            <person name="Park H.-J."/>
            <person name="Ramirez L."/>
            <person name="Alfaro M."/>
            <person name="Sun H."/>
            <person name="Tritt A."/>
            <person name="Yoshinaga Y."/>
            <person name="Zwiers L.-H."/>
            <person name="Turgeon B.G."/>
            <person name="Goodwin S.B."/>
            <person name="Spatafora J.W."/>
            <person name="Crous P.W."/>
            <person name="Grigoriev I.V."/>
        </authorList>
    </citation>
    <scope>NUCLEOTIDE SEQUENCE</scope>
    <source>
        <strain evidence="1">CBS 394.84</strain>
    </source>
</reference>
<name>A0A9P4G8U6_9PLEO</name>
<accession>A0A9P4G8U6</accession>
<dbReference type="GeneID" id="63846741"/>
<dbReference type="Proteomes" id="UP000800039">
    <property type="component" value="Unassembled WGS sequence"/>
</dbReference>
<protein>
    <submittedName>
        <fullName evidence="1">Uncharacterized protein</fullName>
    </submittedName>
</protein>
<dbReference type="OrthoDB" id="3800118at2759"/>
<keyword evidence="2" id="KW-1185">Reference proteome</keyword>
<proteinExistence type="predicted"/>
<dbReference type="EMBL" id="ML976619">
    <property type="protein sequence ID" value="KAF1841243.1"/>
    <property type="molecule type" value="Genomic_DNA"/>
</dbReference>
<comment type="caution">
    <text evidence="1">The sequence shown here is derived from an EMBL/GenBank/DDBJ whole genome shotgun (WGS) entry which is preliminary data.</text>
</comment>
<gene>
    <name evidence="1" type="ORF">K460DRAFT_294413</name>
</gene>
<evidence type="ECO:0000313" key="1">
    <source>
        <dbReference type="EMBL" id="KAF1841243.1"/>
    </source>
</evidence>